<evidence type="ECO:0000256" key="3">
    <source>
        <dbReference type="ARBA" id="ARBA00022801"/>
    </source>
</evidence>
<protein>
    <submittedName>
        <fullName evidence="9">Calpain-5</fullName>
    </submittedName>
</protein>
<dbReference type="GO" id="GO:0006508">
    <property type="term" value="P:proteolysis"/>
    <property type="evidence" value="ECO:0007669"/>
    <property type="project" value="UniProtKB-KW"/>
</dbReference>
<evidence type="ECO:0000256" key="5">
    <source>
        <dbReference type="PIRSR" id="PIRSR622684-1"/>
    </source>
</evidence>
<dbReference type="InterPro" id="IPR001300">
    <property type="entry name" value="Peptidase_C2_calpain_cat"/>
</dbReference>
<dbReference type="PANTHER" id="PTHR10183:SF402">
    <property type="entry name" value="CALPAIN-5"/>
    <property type="match status" value="1"/>
</dbReference>
<keyword evidence="3" id="KW-0378">Hydrolase</keyword>
<dbReference type="Proteomes" id="UP001228049">
    <property type="component" value="Unassembled WGS sequence"/>
</dbReference>
<dbReference type="AlphaFoldDB" id="A0AAD9BGH9"/>
<dbReference type="SUPFAM" id="SSF54001">
    <property type="entry name" value="Cysteine proteinases"/>
    <property type="match status" value="1"/>
</dbReference>
<accession>A0AAD9BGH9</accession>
<dbReference type="InterPro" id="IPR022684">
    <property type="entry name" value="Calpain_cysteine_protease"/>
</dbReference>
<evidence type="ECO:0000313" key="10">
    <source>
        <dbReference type="Proteomes" id="UP001228049"/>
    </source>
</evidence>
<dbReference type="PROSITE" id="PS00139">
    <property type="entry name" value="THIOL_PROTEASE_CYS"/>
    <property type="match status" value="1"/>
</dbReference>
<dbReference type="EMBL" id="JASDAP010000023">
    <property type="protein sequence ID" value="KAK1882399.1"/>
    <property type="molecule type" value="Genomic_DNA"/>
</dbReference>
<name>A0AAD9BGH9_DISEL</name>
<dbReference type="InterPro" id="IPR038765">
    <property type="entry name" value="Papain-like_cys_pep_sf"/>
</dbReference>
<comment type="caution">
    <text evidence="6">Lacks conserved residue(s) required for the propagation of feature annotation.</text>
</comment>
<comment type="caution">
    <text evidence="9">The sequence shown here is derived from an EMBL/GenBank/DDBJ whole genome shotgun (WGS) entry which is preliminary data.</text>
</comment>
<dbReference type="PANTHER" id="PTHR10183">
    <property type="entry name" value="CALPAIN"/>
    <property type="match status" value="1"/>
</dbReference>
<evidence type="ECO:0000256" key="4">
    <source>
        <dbReference type="ARBA" id="ARBA00022807"/>
    </source>
</evidence>
<keyword evidence="4" id="KW-0788">Thiol protease</keyword>
<evidence type="ECO:0000313" key="9">
    <source>
        <dbReference type="EMBL" id="KAK1882399.1"/>
    </source>
</evidence>
<sequence length="157" mass="17997">MFTSVKAFEGQQYSTLKRQCLQSGLLFEDPRFPAYDDSLFYQGNRIGRVVWKRPRQTASVHRHGNWVTQIMFWSVPMSVMQTEKLEEELCEDPHLFVDGISAHDLHQGQLGNCWFVAACSSLASREALWQKRSVQSPVRLHDTKTTNGPTVAGYPKH</sequence>
<dbReference type="PROSITE" id="PS50203">
    <property type="entry name" value="CALPAIN_CAT"/>
    <property type="match status" value="1"/>
</dbReference>
<reference evidence="9" key="1">
    <citation type="submission" date="2023-04" db="EMBL/GenBank/DDBJ databases">
        <title>Chromosome-level genome of Chaenocephalus aceratus.</title>
        <authorList>
            <person name="Park H."/>
        </authorList>
    </citation>
    <scope>NUCLEOTIDE SEQUENCE</scope>
    <source>
        <strain evidence="9">DE</strain>
        <tissue evidence="9">Muscle</tissue>
    </source>
</reference>
<organism evidence="9 10">
    <name type="scientific">Dissostichus eleginoides</name>
    <name type="common">Patagonian toothfish</name>
    <name type="synonym">Dissostichus amissus</name>
    <dbReference type="NCBI Taxonomy" id="100907"/>
    <lineage>
        <taxon>Eukaryota</taxon>
        <taxon>Metazoa</taxon>
        <taxon>Chordata</taxon>
        <taxon>Craniata</taxon>
        <taxon>Vertebrata</taxon>
        <taxon>Euteleostomi</taxon>
        <taxon>Actinopterygii</taxon>
        <taxon>Neopterygii</taxon>
        <taxon>Teleostei</taxon>
        <taxon>Neoteleostei</taxon>
        <taxon>Acanthomorphata</taxon>
        <taxon>Eupercaria</taxon>
        <taxon>Perciformes</taxon>
        <taxon>Notothenioidei</taxon>
        <taxon>Nototheniidae</taxon>
        <taxon>Dissostichus</taxon>
    </lineage>
</organism>
<feature type="domain" description="Calpain catalytic" evidence="8">
    <location>
        <begin position="26"/>
        <end position="128"/>
    </location>
</feature>
<feature type="region of interest" description="Disordered" evidence="7">
    <location>
        <begin position="138"/>
        <end position="157"/>
    </location>
</feature>
<proteinExistence type="inferred from homology"/>
<evidence type="ECO:0000256" key="1">
    <source>
        <dbReference type="ARBA" id="ARBA00007623"/>
    </source>
</evidence>
<dbReference type="InterPro" id="IPR000169">
    <property type="entry name" value="Pept_cys_AS"/>
</dbReference>
<dbReference type="Pfam" id="PF00648">
    <property type="entry name" value="Peptidase_C2"/>
    <property type="match status" value="1"/>
</dbReference>
<keyword evidence="10" id="KW-1185">Reference proteome</keyword>
<keyword evidence="2" id="KW-0645">Protease</keyword>
<evidence type="ECO:0000259" key="8">
    <source>
        <dbReference type="PROSITE" id="PS50203"/>
    </source>
</evidence>
<evidence type="ECO:0000256" key="6">
    <source>
        <dbReference type="PROSITE-ProRule" id="PRU00239"/>
    </source>
</evidence>
<evidence type="ECO:0000256" key="7">
    <source>
        <dbReference type="SAM" id="MobiDB-lite"/>
    </source>
</evidence>
<evidence type="ECO:0000256" key="2">
    <source>
        <dbReference type="ARBA" id="ARBA00022670"/>
    </source>
</evidence>
<dbReference type="GO" id="GO:0005737">
    <property type="term" value="C:cytoplasm"/>
    <property type="evidence" value="ECO:0007669"/>
    <property type="project" value="TreeGrafter"/>
</dbReference>
<gene>
    <name evidence="9" type="ORF">KUDE01_023182</name>
</gene>
<dbReference type="GO" id="GO:0004198">
    <property type="term" value="F:calcium-dependent cysteine-type endopeptidase activity"/>
    <property type="evidence" value="ECO:0007669"/>
    <property type="project" value="InterPro"/>
</dbReference>
<feature type="active site" evidence="5">
    <location>
        <position position="113"/>
    </location>
</feature>
<comment type="similarity">
    <text evidence="1">Belongs to the peptidase C2 family.</text>
</comment>